<proteinExistence type="predicted"/>
<organism evidence="4">
    <name type="scientific">Aureoumbra lagunensis</name>
    <dbReference type="NCBI Taxonomy" id="44058"/>
    <lineage>
        <taxon>Eukaryota</taxon>
        <taxon>Sar</taxon>
        <taxon>Stramenopiles</taxon>
        <taxon>Ochrophyta</taxon>
        <taxon>Pelagophyceae</taxon>
        <taxon>Pelagomonadales</taxon>
        <taxon>Aureoumbra</taxon>
    </lineage>
</organism>
<dbReference type="GO" id="GO:0006166">
    <property type="term" value="P:purine ribonucleoside salvage"/>
    <property type="evidence" value="ECO:0007669"/>
    <property type="project" value="UniProtKB-KW"/>
</dbReference>
<dbReference type="GO" id="GO:0016740">
    <property type="term" value="F:transferase activity"/>
    <property type="evidence" value="ECO:0007669"/>
    <property type="project" value="UniProtKB-KW"/>
</dbReference>
<keyword evidence="2" id="KW-0660">Purine salvage</keyword>
<dbReference type="EMBL" id="HBIJ01022712">
    <property type="protein sequence ID" value="CAE0374057.1"/>
    <property type="molecule type" value="Transcribed_RNA"/>
</dbReference>
<gene>
    <name evidence="4" type="ORF">ALAG00032_LOCUS14860</name>
</gene>
<evidence type="ECO:0000256" key="2">
    <source>
        <dbReference type="ARBA" id="ARBA00022726"/>
    </source>
</evidence>
<evidence type="ECO:0000256" key="3">
    <source>
        <dbReference type="SAM" id="SignalP"/>
    </source>
</evidence>
<evidence type="ECO:0000256" key="1">
    <source>
        <dbReference type="ARBA" id="ARBA00022679"/>
    </source>
</evidence>
<dbReference type="InterPro" id="IPR029001">
    <property type="entry name" value="ITPase-like_fam"/>
</dbReference>
<keyword evidence="3" id="KW-0732">Signal</keyword>
<dbReference type="PANTHER" id="PTHR43864:SF1">
    <property type="entry name" value="XANTHINE PHOSPHORIBOSYLTRANSFERASE"/>
    <property type="match status" value="1"/>
</dbReference>
<dbReference type="InterPro" id="IPR029057">
    <property type="entry name" value="PRTase-like"/>
</dbReference>
<dbReference type="AlphaFoldDB" id="A0A7S3K6S0"/>
<keyword evidence="1" id="KW-0808">Transferase</keyword>
<accession>A0A7S3K6S0</accession>
<dbReference type="CDD" id="cd06223">
    <property type="entry name" value="PRTases_typeI"/>
    <property type="match status" value="1"/>
</dbReference>
<protein>
    <recommendedName>
        <fullName evidence="5">Phosphoribosyltransferase domain-containing protein</fullName>
    </recommendedName>
</protein>
<evidence type="ECO:0000313" key="4">
    <source>
        <dbReference type="EMBL" id="CAE0374057.1"/>
    </source>
</evidence>
<name>A0A7S3K6S0_9STRA</name>
<sequence>MMNNVHGLVLNVLLYMSQALSPLFFKAFTLGNINLQSLELMAKRKKKKNELSSASASSTDDWAGRRKRRWLDNLEEDFWREEEVEEDIEDNDDDDLYSLIDDIDEEEKYDDDDEISSRYRIQPQSALEIEGALGRDYSESNAVSLGEPKSIMLEEWISTEPEMIPRVVGCHMAWIGAVSSGVETTVRHQLRDYGGELLLNVDDILDQQESRTSDEADPDSTEYVPKSSTELALATARYLYNKSKTASLAERTILIVDALSGSSSRPTSSTMLPRAAAAYRAERIDAKAEKLLARLAAVSPPSRKARFQSGAAIVLANDNGGMIEAIASSEVAAELRFASRHIAAISRTDAIQAVLKKTTRLQFIHFETRRDVAVGQEARSRHGAARLKERIKEDARVLPNGNVDVSAFVGQYVDVTLLDDCALDFVAQLGPELADSVTKVLTTGTSGQQLALPLARTLNVPLVCARRDNLELSTSPLGRVAYADSLEVTYQSKHYGPGQQLFLPRASMTSTDGVLIVDDFLASGSCQEAMFRLCHKAQATPLALCVLIEKSYEGGRDFLSGYQLPVLSLATISSVTDGYITLKDDDATFSTPLP</sequence>
<dbReference type="SUPFAM" id="SSF52972">
    <property type="entry name" value="ITPase-like"/>
    <property type="match status" value="1"/>
</dbReference>
<evidence type="ECO:0008006" key="5">
    <source>
        <dbReference type="Google" id="ProtNLM"/>
    </source>
</evidence>
<reference evidence="4" key="1">
    <citation type="submission" date="2021-01" db="EMBL/GenBank/DDBJ databases">
        <authorList>
            <person name="Corre E."/>
            <person name="Pelletier E."/>
            <person name="Niang G."/>
            <person name="Scheremetjew M."/>
            <person name="Finn R."/>
            <person name="Kale V."/>
            <person name="Holt S."/>
            <person name="Cochrane G."/>
            <person name="Meng A."/>
            <person name="Brown T."/>
            <person name="Cohen L."/>
        </authorList>
    </citation>
    <scope>NUCLEOTIDE SEQUENCE</scope>
    <source>
        <strain evidence="4">CCMP1510</strain>
    </source>
</reference>
<feature type="chain" id="PRO_5031420769" description="Phosphoribosyltransferase domain-containing protein" evidence="3">
    <location>
        <begin position="20"/>
        <end position="594"/>
    </location>
</feature>
<dbReference type="InterPro" id="IPR000836">
    <property type="entry name" value="PRTase_dom"/>
</dbReference>
<dbReference type="Gene3D" id="3.90.950.10">
    <property type="match status" value="1"/>
</dbReference>
<dbReference type="InterPro" id="IPR050118">
    <property type="entry name" value="Pur/Pyrimidine_PRTase"/>
</dbReference>
<dbReference type="Gene3D" id="3.40.50.2020">
    <property type="match status" value="1"/>
</dbReference>
<dbReference type="PANTHER" id="PTHR43864">
    <property type="entry name" value="HYPOXANTHINE/GUANINE PHOSPHORIBOSYLTRANSFERASE"/>
    <property type="match status" value="1"/>
</dbReference>
<feature type="signal peptide" evidence="3">
    <location>
        <begin position="1"/>
        <end position="19"/>
    </location>
</feature>
<dbReference type="SUPFAM" id="SSF53271">
    <property type="entry name" value="PRTase-like"/>
    <property type="match status" value="1"/>
</dbReference>